<dbReference type="PANTHER" id="PTHR12697">
    <property type="entry name" value="PBS LYASE HEAT-LIKE PROTEIN"/>
    <property type="match status" value="1"/>
</dbReference>
<accession>A0AA97I4N9</accession>
<comment type="function">
    <text evidence="1">Catalyzes the hydroxylation of the N(6)-(4-aminobutyl)-L-lysine intermediate produced by deoxyhypusine synthase/DHPS on a critical lysine of the eukaryotic translation initiation factor 5A/eIF-5A. This is the second step of the post-translational modification of that lysine into an unusual amino acid residue named hypusine. Hypusination is unique to mature eIF-5A factor and is essential for its function.</text>
</comment>
<feature type="transmembrane region" description="Helical" evidence="3">
    <location>
        <begin position="124"/>
        <end position="146"/>
    </location>
</feature>
<evidence type="ECO:0008006" key="6">
    <source>
        <dbReference type="Google" id="ProtNLM"/>
    </source>
</evidence>
<dbReference type="SMART" id="SM00567">
    <property type="entry name" value="EZ_HEAT"/>
    <property type="match status" value="20"/>
</dbReference>
<dbReference type="AlphaFoldDB" id="A0AA97I4N9"/>
<evidence type="ECO:0000256" key="2">
    <source>
        <dbReference type="SAM" id="MobiDB-lite"/>
    </source>
</evidence>
<keyword evidence="5" id="KW-1185">Reference proteome</keyword>
<reference evidence="4 5" key="1">
    <citation type="submission" date="2019-09" db="EMBL/GenBank/DDBJ databases">
        <title>The complete genome of Methanoplanus sp. FWC-SCC4.</title>
        <authorList>
            <person name="Chen S.-C."/>
            <person name="Zhou Y.-Z."/>
            <person name="Lai M.-C."/>
        </authorList>
    </citation>
    <scope>NUCLEOTIDE SEQUENCE [LARGE SCALE GENOMIC DNA]</scope>
    <source>
        <strain evidence="4 5">FWC-SCC4</strain>
    </source>
</reference>
<dbReference type="PROSITE" id="PS50077">
    <property type="entry name" value="HEAT_REPEAT"/>
    <property type="match status" value="1"/>
</dbReference>
<evidence type="ECO:0000313" key="4">
    <source>
        <dbReference type="EMBL" id="WOF16561.1"/>
    </source>
</evidence>
<dbReference type="InterPro" id="IPR021133">
    <property type="entry name" value="HEAT_type_2"/>
</dbReference>
<keyword evidence="3" id="KW-1133">Transmembrane helix</keyword>
<protein>
    <recommendedName>
        <fullName evidence="6">PBS lyase</fullName>
    </recommendedName>
</protein>
<name>A0AA97I4N9_9EURY</name>
<feature type="region of interest" description="Disordered" evidence="2">
    <location>
        <begin position="367"/>
        <end position="406"/>
    </location>
</feature>
<organism evidence="4 5">
    <name type="scientific">Methanochimaera problematica</name>
    <dbReference type="NCBI Taxonomy" id="2609417"/>
    <lineage>
        <taxon>Archaea</taxon>
        <taxon>Methanobacteriati</taxon>
        <taxon>Methanobacteriota</taxon>
        <taxon>Stenosarchaea group</taxon>
        <taxon>Methanomicrobia</taxon>
        <taxon>Methanomicrobiales</taxon>
        <taxon>Methanomicrobiaceae</taxon>
        <taxon>Methanochimaera</taxon>
    </lineage>
</organism>
<keyword evidence="3" id="KW-0472">Membrane</keyword>
<dbReference type="GeneID" id="85230018"/>
<dbReference type="GO" id="GO:0016491">
    <property type="term" value="F:oxidoreductase activity"/>
    <property type="evidence" value="ECO:0007669"/>
    <property type="project" value="TreeGrafter"/>
</dbReference>
<keyword evidence="3" id="KW-0812">Transmembrane</keyword>
<dbReference type="Gene3D" id="1.25.10.10">
    <property type="entry name" value="Leucine-rich Repeat Variant"/>
    <property type="match status" value="7"/>
</dbReference>
<dbReference type="KEGG" id="mefw:F1737_07575"/>
<gene>
    <name evidence="4" type="ORF">F1737_07575</name>
</gene>
<dbReference type="Proteomes" id="UP001301797">
    <property type="component" value="Chromosome"/>
</dbReference>
<dbReference type="PANTHER" id="PTHR12697:SF5">
    <property type="entry name" value="DEOXYHYPUSINE HYDROXYLASE"/>
    <property type="match status" value="1"/>
</dbReference>
<evidence type="ECO:0000313" key="5">
    <source>
        <dbReference type="Proteomes" id="UP001301797"/>
    </source>
</evidence>
<dbReference type="RefSeq" id="WP_317135982.1">
    <property type="nucleotide sequence ID" value="NZ_CP043875.1"/>
</dbReference>
<proteinExistence type="predicted"/>
<dbReference type="EMBL" id="CP043875">
    <property type="protein sequence ID" value="WOF16561.1"/>
    <property type="molecule type" value="Genomic_DNA"/>
</dbReference>
<evidence type="ECO:0000256" key="1">
    <source>
        <dbReference type="ARBA" id="ARBA00045876"/>
    </source>
</evidence>
<dbReference type="Pfam" id="PF13646">
    <property type="entry name" value="HEAT_2"/>
    <property type="match status" value="6"/>
</dbReference>
<evidence type="ECO:0000256" key="3">
    <source>
        <dbReference type="SAM" id="Phobius"/>
    </source>
</evidence>
<dbReference type="InterPro" id="IPR016024">
    <property type="entry name" value="ARM-type_fold"/>
</dbReference>
<dbReference type="SUPFAM" id="SSF48371">
    <property type="entry name" value="ARM repeat"/>
    <property type="match status" value="4"/>
</dbReference>
<dbReference type="InterPro" id="IPR011989">
    <property type="entry name" value="ARM-like"/>
</dbReference>
<dbReference type="InterPro" id="IPR004155">
    <property type="entry name" value="PBS_lyase_HEAT"/>
</dbReference>
<sequence>MALFDRKDNKNDTDNISYLISALGSKDWKLRQEAAVGLAQAGKPALIPLLKSLDSDNAMIRSGAAEVLGAYGEIALPTLLKLIVTGKENVRDGAARAIGQNGETALKPLEEALKNKNYKSRRGAALALGYLGYLGPNITGLLVGALEDQNDEVRLQAAKSLENINWKPANRHQAALYYYATDDTDSLAKSGRDAIHILKSGISTGNTARKRKIAQVLSKINEEESLILLVKLLEDEQPEVRQAAAEALGNAGDRRVWQFLVKALDDHISYVRVEAAWSLDRTGWKPSDNDQKAKYLMTKERWAELVQMREAALPVLISSLKDDDNSIRLKSTEVLRAMGNVGYAAINEALKSDDPKLKRAAAHAVAHIKQKNAEAHSQKPKDRPKSPEDEIEEQIKRQKASMAKRDSKSEEFWAAILRKNNVNEERVLRLSKALSDENEIIRSAAVENLKSLGSAGTECILHLLADKKNNVKIAAIEALGDLKVKKAAPYILKLSGDKNENIRMACAHSLGQIKEPKTIPGLIKLFSDNHTGVRKEASHSISEIGSITLPFVKKAFDEADITVRITAIDAVSGIRDPVSISLTVRMLNDSEYDVRISAIKALTNFSEYLFNPLMDEALRVSIRGNFMEKTGMISALSEIEDLRAKEAIAAFASDQDNKIKSLALSAIKSTQETEDPGLHKKLVIQKQEIKEEISEIDRIISGLKSDDNTVQMKAAEQVFMMGNEIIEPLIASLDENNPSFQNIVAEILIGLGDPAIKGLIKALKTGSTAVKIIAAQNLGKIPEDETINALCDVLYSETNPEVRIVAAESLGFTGDKRAVDALIFASADENTKVRASAIRSLGYSGDKKAIPTLIKAFEEDDTYIAKTATDSLKNIGSDATDALVNAIKSGDGAYKLKIAHALDAMAWVPETEEAITYYLIAKRNWNEIERIGTPAIAPLSELTDDSDIDTRLGAVNAIAKIGGTEAIPPLSAAISDISVMVRKKAECALIEIGDPAVPYLEEIVASTNDPTKRTFAMNLIRKIKS</sequence>
<feature type="compositionally biased region" description="Basic and acidic residues" evidence="2">
    <location>
        <begin position="371"/>
        <end position="396"/>
    </location>
</feature>